<dbReference type="InterPro" id="IPR000551">
    <property type="entry name" value="MerR-type_HTH_dom"/>
</dbReference>
<keyword evidence="4" id="KW-1185">Reference proteome</keyword>
<dbReference type="PANTHER" id="PTHR30204">
    <property type="entry name" value="REDOX-CYCLING DRUG-SENSING TRANSCRIPTIONAL ACTIVATOR SOXR"/>
    <property type="match status" value="1"/>
</dbReference>
<keyword evidence="1" id="KW-0238">DNA-binding</keyword>
<name>A0A3G8ZY42_9ACTN</name>
<dbReference type="EMBL" id="CP034170">
    <property type="protein sequence ID" value="AZI59264.1"/>
    <property type="molecule type" value="Genomic_DNA"/>
</dbReference>
<dbReference type="GO" id="GO:0003700">
    <property type="term" value="F:DNA-binding transcription factor activity"/>
    <property type="evidence" value="ECO:0007669"/>
    <property type="project" value="InterPro"/>
</dbReference>
<protein>
    <submittedName>
        <fullName evidence="3">MerR family transcriptional regulator</fullName>
    </submittedName>
</protein>
<dbReference type="OrthoDB" id="5345718at2"/>
<dbReference type="InterPro" id="IPR047057">
    <property type="entry name" value="MerR_fam"/>
</dbReference>
<dbReference type="RefSeq" id="WP_124800168.1">
    <property type="nucleotide sequence ID" value="NZ_CP034170.1"/>
</dbReference>
<evidence type="ECO:0000313" key="4">
    <source>
        <dbReference type="Proteomes" id="UP000268084"/>
    </source>
</evidence>
<dbReference type="Pfam" id="PF13411">
    <property type="entry name" value="MerR_1"/>
    <property type="match status" value="1"/>
</dbReference>
<gene>
    <name evidence="3" type="ORF">EH165_15080</name>
</gene>
<proteinExistence type="predicted"/>
<accession>A0A3G8ZY42</accession>
<reference evidence="3 4" key="2">
    <citation type="submission" date="2018-12" db="EMBL/GenBank/DDBJ databases">
        <title>Nakamurella antarcticus sp. nov., isolated from Antarctica South Shetland Islands soil.</title>
        <authorList>
            <person name="Peng F."/>
        </authorList>
    </citation>
    <scope>NUCLEOTIDE SEQUENCE [LARGE SCALE GENOMIC DNA]</scope>
    <source>
        <strain evidence="3 4">S14-144</strain>
    </source>
</reference>
<dbReference type="SMART" id="SM00422">
    <property type="entry name" value="HTH_MERR"/>
    <property type="match status" value="1"/>
</dbReference>
<dbReference type="GO" id="GO:0003677">
    <property type="term" value="F:DNA binding"/>
    <property type="evidence" value="ECO:0007669"/>
    <property type="project" value="UniProtKB-KW"/>
</dbReference>
<organism evidence="3 4">
    <name type="scientific">Nakamurella antarctica</name>
    <dbReference type="NCBI Taxonomy" id="1902245"/>
    <lineage>
        <taxon>Bacteria</taxon>
        <taxon>Bacillati</taxon>
        <taxon>Actinomycetota</taxon>
        <taxon>Actinomycetes</taxon>
        <taxon>Nakamurellales</taxon>
        <taxon>Nakamurellaceae</taxon>
        <taxon>Nakamurella</taxon>
    </lineage>
</organism>
<dbReference type="Proteomes" id="UP000268084">
    <property type="component" value="Chromosome"/>
</dbReference>
<dbReference type="InterPro" id="IPR009061">
    <property type="entry name" value="DNA-bd_dom_put_sf"/>
</dbReference>
<dbReference type="AlphaFoldDB" id="A0A3G8ZY42"/>
<evidence type="ECO:0000256" key="1">
    <source>
        <dbReference type="ARBA" id="ARBA00023125"/>
    </source>
</evidence>
<dbReference type="PANTHER" id="PTHR30204:SF58">
    <property type="entry name" value="HTH-TYPE TRANSCRIPTIONAL REGULATOR YFMP"/>
    <property type="match status" value="1"/>
</dbReference>
<feature type="domain" description="HTH merR-type" evidence="2">
    <location>
        <begin position="13"/>
        <end position="81"/>
    </location>
</feature>
<sequence>MTPYEALDPTRGLYGISVAAELTGLGVQNIRQYEKRGLLTPGRTGGGTRLYSPDDVVRLQRIGQLLVAGLNLAGIALVLDLEAVNADLRTQLRP</sequence>
<evidence type="ECO:0000259" key="2">
    <source>
        <dbReference type="PROSITE" id="PS50937"/>
    </source>
</evidence>
<reference evidence="3 4" key="1">
    <citation type="submission" date="2018-11" db="EMBL/GenBank/DDBJ databases">
        <authorList>
            <person name="Da X."/>
        </authorList>
    </citation>
    <scope>NUCLEOTIDE SEQUENCE [LARGE SCALE GENOMIC DNA]</scope>
    <source>
        <strain evidence="3 4">S14-144</strain>
    </source>
</reference>
<dbReference type="Gene3D" id="1.10.1660.10">
    <property type="match status" value="1"/>
</dbReference>
<dbReference type="KEGG" id="nak:EH165_15080"/>
<dbReference type="SUPFAM" id="SSF46955">
    <property type="entry name" value="Putative DNA-binding domain"/>
    <property type="match status" value="1"/>
</dbReference>
<evidence type="ECO:0000313" key="3">
    <source>
        <dbReference type="EMBL" id="AZI59264.1"/>
    </source>
</evidence>
<dbReference type="PROSITE" id="PS50937">
    <property type="entry name" value="HTH_MERR_2"/>
    <property type="match status" value="1"/>
</dbReference>